<dbReference type="Gene3D" id="3.40.50.620">
    <property type="entry name" value="HUPs"/>
    <property type="match status" value="2"/>
</dbReference>
<comment type="similarity">
    <text evidence="1">Belongs to the universal stress protein A family.</text>
</comment>
<dbReference type="InterPro" id="IPR006015">
    <property type="entry name" value="Universal_stress_UspA"/>
</dbReference>
<dbReference type="PANTHER" id="PTHR46268">
    <property type="entry name" value="STRESS RESPONSE PROTEIN NHAX"/>
    <property type="match status" value="1"/>
</dbReference>
<dbReference type="Pfam" id="PF00582">
    <property type="entry name" value="Usp"/>
    <property type="match status" value="2"/>
</dbReference>
<evidence type="ECO:0000256" key="1">
    <source>
        <dbReference type="ARBA" id="ARBA00008791"/>
    </source>
</evidence>
<feature type="region of interest" description="Disordered" evidence="4">
    <location>
        <begin position="1"/>
        <end position="25"/>
    </location>
</feature>
<gene>
    <name evidence="6" type="ORF">SAMN05216574_106183</name>
</gene>
<reference evidence="7" key="1">
    <citation type="submission" date="2016-10" db="EMBL/GenBank/DDBJ databases">
        <authorList>
            <person name="Varghese N."/>
            <person name="Submissions S."/>
        </authorList>
    </citation>
    <scope>NUCLEOTIDE SEQUENCE [LARGE SCALE GENOMIC DNA]</scope>
    <source>
        <strain evidence="7">DSM 46838</strain>
    </source>
</reference>
<dbReference type="SUPFAM" id="SSF52402">
    <property type="entry name" value="Adenine nucleotide alpha hydrolases-like"/>
    <property type="match status" value="2"/>
</dbReference>
<evidence type="ECO:0000259" key="5">
    <source>
        <dbReference type="Pfam" id="PF00582"/>
    </source>
</evidence>
<organism evidence="6 7">
    <name type="scientific">Blastococcus tunisiensis</name>
    <dbReference type="NCBI Taxonomy" id="1798228"/>
    <lineage>
        <taxon>Bacteria</taxon>
        <taxon>Bacillati</taxon>
        <taxon>Actinomycetota</taxon>
        <taxon>Actinomycetes</taxon>
        <taxon>Geodermatophilales</taxon>
        <taxon>Geodermatophilaceae</taxon>
        <taxon>Blastococcus</taxon>
    </lineage>
</organism>
<proteinExistence type="inferred from homology"/>
<dbReference type="CDD" id="cd00293">
    <property type="entry name" value="USP-like"/>
    <property type="match status" value="1"/>
</dbReference>
<dbReference type="AlphaFoldDB" id="A0A1I2DZS0"/>
<dbReference type="EMBL" id="FOND01000006">
    <property type="protein sequence ID" value="SFE85791.1"/>
    <property type="molecule type" value="Genomic_DNA"/>
</dbReference>
<dbReference type="STRING" id="1798228.SAMN05216574_106183"/>
<dbReference type="PRINTS" id="PR01438">
    <property type="entry name" value="UNVRSLSTRESS"/>
</dbReference>
<dbReference type="GO" id="GO:0005524">
    <property type="term" value="F:ATP binding"/>
    <property type="evidence" value="ECO:0007669"/>
    <property type="project" value="UniProtKB-KW"/>
</dbReference>
<dbReference type="Proteomes" id="UP000198589">
    <property type="component" value="Unassembled WGS sequence"/>
</dbReference>
<accession>A0A1I2DZS0</accession>
<name>A0A1I2DZS0_9ACTN</name>
<evidence type="ECO:0000256" key="3">
    <source>
        <dbReference type="ARBA" id="ARBA00022840"/>
    </source>
</evidence>
<keyword evidence="3" id="KW-0067">ATP-binding</keyword>
<feature type="compositionally biased region" description="Low complexity" evidence="4">
    <location>
        <begin position="11"/>
        <end position="21"/>
    </location>
</feature>
<feature type="domain" description="UspA" evidence="5">
    <location>
        <begin position="29"/>
        <end position="166"/>
    </location>
</feature>
<evidence type="ECO:0000313" key="7">
    <source>
        <dbReference type="Proteomes" id="UP000198589"/>
    </source>
</evidence>
<evidence type="ECO:0000256" key="4">
    <source>
        <dbReference type="SAM" id="MobiDB-lite"/>
    </source>
</evidence>
<evidence type="ECO:0000256" key="2">
    <source>
        <dbReference type="ARBA" id="ARBA00022741"/>
    </source>
</evidence>
<evidence type="ECO:0000313" key="6">
    <source>
        <dbReference type="EMBL" id="SFE85791.1"/>
    </source>
</evidence>
<keyword evidence="7" id="KW-1185">Reference proteome</keyword>
<dbReference type="RefSeq" id="WP_139228826.1">
    <property type="nucleotide sequence ID" value="NZ_FOND01000006.1"/>
</dbReference>
<sequence>MERSGSRTGTAAPRPEAAPPEVSIPPGSVVVAFDGSVPARDAAHWAAHEVAGSGRPLRLLHVLHWPRRELAGLGLPPAALDVDRARRAATAAVALTVDRCRQEAPGADIDGSVVVGDALALLRGTAADADLLVLGASGQTDTPQVLLGSSADELLRTVTIPVVVVRDRPTRGPAPVVIGVDGSPGAEEAVRVGFELAARRGHDVVAVHTWSDIPLAALAGGVDLDPDELAERAAAFLAARIEEAAHRHRGVHVHAVTAADHPARLLLERARGAALLVVGRHGRARTGARLGSVSHAVAHYARCPVAVVGD</sequence>
<dbReference type="InterPro" id="IPR014729">
    <property type="entry name" value="Rossmann-like_a/b/a_fold"/>
</dbReference>
<protein>
    <submittedName>
        <fullName evidence="6">Nucleotide-binding universal stress protein, UspA family</fullName>
    </submittedName>
</protein>
<dbReference type="InterPro" id="IPR006016">
    <property type="entry name" value="UspA"/>
</dbReference>
<dbReference type="OrthoDB" id="3404132at2"/>
<keyword evidence="2" id="KW-0547">Nucleotide-binding</keyword>
<feature type="domain" description="UspA" evidence="5">
    <location>
        <begin position="176"/>
        <end position="308"/>
    </location>
</feature>
<dbReference type="PANTHER" id="PTHR46268:SF27">
    <property type="entry name" value="UNIVERSAL STRESS PROTEIN RV2623"/>
    <property type="match status" value="1"/>
</dbReference>